<dbReference type="AlphaFoldDB" id="A0A7S3L8T4"/>
<dbReference type="Pfam" id="PF00101">
    <property type="entry name" value="RuBisCO_small"/>
    <property type="match status" value="1"/>
</dbReference>
<dbReference type="Gene3D" id="3.30.190.10">
    <property type="entry name" value="Ribulose bisphosphate carboxylase, small subunit"/>
    <property type="match status" value="1"/>
</dbReference>
<dbReference type="PRINTS" id="PR00152">
    <property type="entry name" value="RUBISCOSMALL"/>
</dbReference>
<accession>A0A7S3L8T4</accession>
<dbReference type="GO" id="GO:0019253">
    <property type="term" value="P:reductive pentose-phosphate cycle"/>
    <property type="evidence" value="ECO:0007669"/>
    <property type="project" value="UniProtKB-UniRule"/>
</dbReference>
<evidence type="ECO:0000256" key="4">
    <source>
        <dbReference type="ARBA" id="ARBA00023300"/>
    </source>
</evidence>
<evidence type="ECO:0000256" key="3">
    <source>
        <dbReference type="ARBA" id="ARBA00023238"/>
    </source>
</evidence>
<name>A0A7S3L8T4_9STRA</name>
<organism evidence="7">
    <name type="scientific">Amphora coffeiformis</name>
    <dbReference type="NCBI Taxonomy" id="265554"/>
    <lineage>
        <taxon>Eukaryota</taxon>
        <taxon>Sar</taxon>
        <taxon>Stramenopiles</taxon>
        <taxon>Ochrophyta</taxon>
        <taxon>Bacillariophyta</taxon>
        <taxon>Bacillariophyceae</taxon>
        <taxon>Bacillariophycidae</taxon>
        <taxon>Thalassiophysales</taxon>
        <taxon>Catenulaceae</taxon>
        <taxon>Amphora</taxon>
    </lineage>
</organism>
<keyword evidence="5" id="KW-0150">Chloroplast</keyword>
<dbReference type="InterPro" id="IPR036385">
    <property type="entry name" value="RuBisCO_ssu_sf"/>
</dbReference>
<reference evidence="7" key="1">
    <citation type="submission" date="2021-01" db="EMBL/GenBank/DDBJ databases">
        <authorList>
            <person name="Corre E."/>
            <person name="Pelletier E."/>
            <person name="Niang G."/>
            <person name="Scheremetjew M."/>
            <person name="Finn R."/>
            <person name="Kale V."/>
            <person name="Holt S."/>
            <person name="Cochrane G."/>
            <person name="Meng A."/>
            <person name="Brown T."/>
            <person name="Cohen L."/>
        </authorList>
    </citation>
    <scope>NUCLEOTIDE SEQUENCE</scope>
    <source>
        <strain evidence="7">CCMP127</strain>
    </source>
</reference>
<dbReference type="PANTHER" id="PTHR31262">
    <property type="entry name" value="RIBULOSE BISPHOSPHATE CARBOXYLASE SMALL CHAIN 1, CHLOROPLASTIC"/>
    <property type="match status" value="1"/>
</dbReference>
<feature type="domain" description="Ribulose bisphosphate carboxylase small subunit" evidence="6">
    <location>
        <begin position="48"/>
        <end position="163"/>
    </location>
</feature>
<keyword evidence="5" id="KW-0934">Plastid</keyword>
<evidence type="ECO:0000256" key="5">
    <source>
        <dbReference type="HAMAP-Rule" id="MF_00860"/>
    </source>
</evidence>
<keyword evidence="3 5" id="KW-0601">Photorespiration</keyword>
<evidence type="ECO:0000259" key="6">
    <source>
        <dbReference type="SMART" id="SM00961"/>
    </source>
</evidence>
<comment type="subcellular location">
    <subcellularLocation>
        <location evidence="5">Plastid</location>
        <location evidence="5">Chloroplast</location>
    </subcellularLocation>
</comment>
<dbReference type="SMART" id="SM00961">
    <property type="entry name" value="RuBisCO_small"/>
    <property type="match status" value="1"/>
</dbReference>
<dbReference type="CDD" id="cd03527">
    <property type="entry name" value="RuBisCO_small"/>
    <property type="match status" value="1"/>
</dbReference>
<comment type="miscellaneous">
    <text evidence="5">The basic functional RuBisCO is composed of a large chain homodimer in a 'head-to-tail' conformation. In form I RuBisCO this homodimer is arranged in a barrel-like tetramer with the small subunits forming a tetrameric 'cap' on each end of the 'barrel'.</text>
</comment>
<evidence type="ECO:0000313" key="7">
    <source>
        <dbReference type="EMBL" id="CAE0415514.1"/>
    </source>
</evidence>
<comment type="subunit">
    <text evidence="5">Heterohexadecamer of 8 large and 8 small subunits.</text>
</comment>
<evidence type="ECO:0000256" key="2">
    <source>
        <dbReference type="ARBA" id="ARBA00022567"/>
    </source>
</evidence>
<dbReference type="InterPro" id="IPR024681">
    <property type="entry name" value="RuBisCO_ssu"/>
</dbReference>
<dbReference type="GO" id="GO:0016984">
    <property type="term" value="F:ribulose-bisphosphate carboxylase activity"/>
    <property type="evidence" value="ECO:0007669"/>
    <property type="project" value="UniProtKB-UniRule"/>
</dbReference>
<dbReference type="EMBL" id="HBIM01016063">
    <property type="protein sequence ID" value="CAE0415514.1"/>
    <property type="molecule type" value="Transcribed_RNA"/>
</dbReference>
<dbReference type="InterPro" id="IPR000894">
    <property type="entry name" value="RuBisCO_ssu_dom"/>
</dbReference>
<keyword evidence="2 5" id="KW-0113">Calvin cycle</keyword>
<evidence type="ECO:0000256" key="1">
    <source>
        <dbReference type="ARBA" id="ARBA00022531"/>
    </source>
</evidence>
<dbReference type="HAMAP" id="MF_00859">
    <property type="entry name" value="RuBisCO_S_bact"/>
    <property type="match status" value="1"/>
</dbReference>
<comment type="function">
    <text evidence="5">RuBisCO catalyzes two reactions: the carboxylation of D-ribulose 1,5-bisphosphate, the primary event in carbon dioxide fixation, as well as the oxidative fragmentation of the pentose substrate. Both reactions occur simultaneously and in competition at the same active site. Although the small subunit is not catalytic it is essential for maximal activity.</text>
</comment>
<keyword evidence="4 5" id="KW-0120">Carbon dioxide fixation</keyword>
<proteinExistence type="inferred from homology"/>
<keyword evidence="1 5" id="KW-0602">Photosynthesis</keyword>
<comment type="similarity">
    <text evidence="5">Belongs to the RuBisCO small chain family.</text>
</comment>
<sequence>MSAALASSVIAAAPAKASLKPASAVVAPVSNVVAARNMMTWNPIGNTMYETFSFLPPLSDDEIARQVDYIIGNGWTPCLEFAPEDTSRTDDVNTSRISCSTACYYDNRYWTLWKLPMFGCTNAADVLKEIAAAKAAYPECYIRVSAFDSDKQVQVASFLVQRISTALPMEKRSMA</sequence>
<protein>
    <recommendedName>
        <fullName evidence="5">Ribulose bisphosphate carboxylase small subunit, chloroplastic</fullName>
        <shortName evidence="5">RuBisCO small subunit</shortName>
    </recommendedName>
</protein>
<gene>
    <name evidence="5" type="primary">RBCS</name>
    <name evidence="7" type="ORF">ACOF00016_LOCUS12612</name>
</gene>
<dbReference type="SUPFAM" id="SSF55239">
    <property type="entry name" value="RuBisCO, small subunit"/>
    <property type="match status" value="1"/>
</dbReference>
<dbReference type="PANTHER" id="PTHR31262:SF0">
    <property type="entry name" value="RIBULOSE BISPHOSPHATE CARBOXYLASE SMALL SUBUNIT, CHLOROPLASTIC 1"/>
    <property type="match status" value="1"/>
</dbReference>
<dbReference type="GO" id="GO:0009507">
    <property type="term" value="C:chloroplast"/>
    <property type="evidence" value="ECO:0007669"/>
    <property type="project" value="UniProtKB-SubCell"/>
</dbReference>